<keyword evidence="8 11" id="KW-1133">Transmembrane helix</keyword>
<dbReference type="GO" id="GO:0015293">
    <property type="term" value="F:symporter activity"/>
    <property type="evidence" value="ECO:0007669"/>
    <property type="project" value="InterPro"/>
</dbReference>
<feature type="transmembrane region" description="Helical" evidence="11">
    <location>
        <begin position="201"/>
        <end position="219"/>
    </location>
</feature>
<feature type="transmembrane region" description="Helical" evidence="11">
    <location>
        <begin position="167"/>
        <end position="189"/>
    </location>
</feature>
<evidence type="ECO:0000256" key="6">
    <source>
        <dbReference type="ARBA" id="ARBA00022692"/>
    </source>
</evidence>
<comment type="similarity">
    <text evidence="3">Belongs to the dicarboxylate/amino acid:cation symporter (DAACS) (TC 2.A.23) family.</text>
</comment>
<comment type="caution">
    <text evidence="12">The sequence shown here is derived from an EMBL/GenBank/DDBJ whole genome shotgun (WGS) entry which is preliminary data.</text>
</comment>
<evidence type="ECO:0000256" key="11">
    <source>
        <dbReference type="SAM" id="Phobius"/>
    </source>
</evidence>
<evidence type="ECO:0000256" key="3">
    <source>
        <dbReference type="ARBA" id="ARBA00006148"/>
    </source>
</evidence>
<feature type="transmembrane region" description="Helical" evidence="11">
    <location>
        <begin position="15"/>
        <end position="34"/>
    </location>
</feature>
<dbReference type="PRINTS" id="PR00173">
    <property type="entry name" value="EDTRNSPORT"/>
</dbReference>
<keyword evidence="9 11" id="KW-0472">Membrane</keyword>
<dbReference type="GO" id="GO:0015184">
    <property type="term" value="F:L-cystine transmembrane transporter activity"/>
    <property type="evidence" value="ECO:0007669"/>
    <property type="project" value="TreeGrafter"/>
</dbReference>
<evidence type="ECO:0000256" key="8">
    <source>
        <dbReference type="ARBA" id="ARBA00022989"/>
    </source>
</evidence>
<evidence type="ECO:0000256" key="9">
    <source>
        <dbReference type="ARBA" id="ARBA00023136"/>
    </source>
</evidence>
<dbReference type="InterPro" id="IPR001991">
    <property type="entry name" value="Na-dicarboxylate_symporter"/>
</dbReference>
<dbReference type="PANTHER" id="PTHR42865">
    <property type="entry name" value="PROTON/GLUTAMATE-ASPARTATE SYMPORTER"/>
    <property type="match status" value="1"/>
</dbReference>
<dbReference type="SUPFAM" id="SSF118215">
    <property type="entry name" value="Proton glutamate symport protein"/>
    <property type="match status" value="1"/>
</dbReference>
<feature type="transmembrane region" description="Helical" evidence="11">
    <location>
        <begin position="55"/>
        <end position="75"/>
    </location>
</feature>
<reference evidence="12 13" key="1">
    <citation type="submission" date="2017-04" db="EMBL/GenBank/DDBJ databases">
        <authorList>
            <person name="Criscuolo A."/>
        </authorList>
    </citation>
    <scope>NUCLEOTIDE SEQUENCE [LARGE SCALE GENOMIC DNA]</scope>
    <source>
        <strain evidence="12">16-00174</strain>
    </source>
</reference>
<evidence type="ECO:0000256" key="1">
    <source>
        <dbReference type="ARBA" id="ARBA00003410"/>
    </source>
</evidence>
<keyword evidence="7" id="KW-0029">Amino-acid transport</keyword>
<dbReference type="Gene3D" id="1.10.3860.10">
    <property type="entry name" value="Sodium:dicarboxylate symporter"/>
    <property type="match status" value="1"/>
</dbReference>
<keyword evidence="6 11" id="KW-0812">Transmembrane</keyword>
<accession>A0A7D8D4N1</accession>
<dbReference type="PANTHER" id="PTHR42865:SF5">
    <property type="entry name" value="L-CYSTINE TRANSPORTER TCYP"/>
    <property type="match status" value="1"/>
</dbReference>
<dbReference type="GO" id="GO:0005886">
    <property type="term" value="C:plasma membrane"/>
    <property type="evidence" value="ECO:0007669"/>
    <property type="project" value="TreeGrafter"/>
</dbReference>
<organism evidence="12 13">
    <name type="scientific">Bacillus paranthracis</name>
    <dbReference type="NCBI Taxonomy" id="2026186"/>
    <lineage>
        <taxon>Bacteria</taxon>
        <taxon>Bacillati</taxon>
        <taxon>Bacillota</taxon>
        <taxon>Bacilli</taxon>
        <taxon>Bacillales</taxon>
        <taxon>Bacillaceae</taxon>
        <taxon>Bacillus</taxon>
        <taxon>Bacillus cereus group</taxon>
    </lineage>
</organism>
<protein>
    <recommendedName>
        <fullName evidence="4">L-cystine uptake protein TcyP</fullName>
    </recommendedName>
    <alternativeName>
        <fullName evidence="10">Transporter of cystine TcyP</fullName>
    </alternativeName>
</protein>
<evidence type="ECO:0000256" key="2">
    <source>
        <dbReference type="ARBA" id="ARBA00004141"/>
    </source>
</evidence>
<sequence>MPTNPFLDLTGARPTSTISVVIFAAFIGIAFIGVKRKYPEQAELFKKMLDAVYAIVMRMVTLILRLTPYGVLALMAKTVAGSDINAILKLGNFVLASYVALIVMFVIHLLLIALSGLNPIQYLKKVFPVLTFAFTSRSSAGAMPLNIEAQKEKLGISEGIANFAASFGVSIGQNGCAGIYPAMLAMMVAPTVGIDPLQPQFILTLIAVVAISSFGVAGVGGGATFAALIVLSTMNLPIGIVALVISVEPLIDMGRTALNVSGSMTAGLISSKWLGELDQDTYNQDDTKTGEIAS</sequence>
<dbReference type="Pfam" id="PF00375">
    <property type="entry name" value="SDF"/>
    <property type="match status" value="1"/>
</dbReference>
<proteinExistence type="inferred from homology"/>
<evidence type="ECO:0000313" key="13">
    <source>
        <dbReference type="Proteomes" id="UP000194422"/>
    </source>
</evidence>
<name>A0A7D8D4N1_9BACI</name>
<comment type="subcellular location">
    <subcellularLocation>
        <location evidence="2">Membrane</location>
        <topology evidence="2">Multi-pass membrane protein</topology>
    </subcellularLocation>
</comment>
<evidence type="ECO:0000313" key="12">
    <source>
        <dbReference type="EMBL" id="SMD89230.1"/>
    </source>
</evidence>
<gene>
    <name evidence="12" type="primary">tcyP_2</name>
    <name evidence="12" type="ORF">BACERE00174_02042</name>
</gene>
<keyword evidence="5" id="KW-0813">Transport</keyword>
<dbReference type="Proteomes" id="UP000194422">
    <property type="component" value="Unassembled WGS sequence"/>
</dbReference>
<evidence type="ECO:0000256" key="4">
    <source>
        <dbReference type="ARBA" id="ARBA00022031"/>
    </source>
</evidence>
<feature type="transmembrane region" description="Helical" evidence="11">
    <location>
        <begin position="95"/>
        <end position="114"/>
    </location>
</feature>
<evidence type="ECO:0000256" key="7">
    <source>
        <dbReference type="ARBA" id="ARBA00022970"/>
    </source>
</evidence>
<dbReference type="AlphaFoldDB" id="A0A7D8D4N1"/>
<dbReference type="InterPro" id="IPR036458">
    <property type="entry name" value="Na:dicarbo_symporter_sf"/>
</dbReference>
<evidence type="ECO:0000256" key="5">
    <source>
        <dbReference type="ARBA" id="ARBA00022448"/>
    </source>
</evidence>
<dbReference type="EMBL" id="FWYW01000063">
    <property type="protein sequence ID" value="SMD89230.1"/>
    <property type="molecule type" value="Genomic_DNA"/>
</dbReference>
<comment type="function">
    <text evidence="1">Mediates uptake of L-cystine, the oxidized form of L-cysteine.</text>
</comment>
<evidence type="ECO:0000256" key="10">
    <source>
        <dbReference type="ARBA" id="ARBA00031293"/>
    </source>
</evidence>
<feature type="transmembrane region" description="Helical" evidence="11">
    <location>
        <begin position="225"/>
        <end position="245"/>
    </location>
</feature>